<dbReference type="PANTHER" id="PTHR45376">
    <property type="entry name" value="CHAPERONE DNAJ-DOMAIN SUPERFAMILY PROTEIN-RELATED"/>
    <property type="match status" value="1"/>
</dbReference>
<protein>
    <recommendedName>
        <fullName evidence="2">J domain-containing protein</fullName>
    </recommendedName>
</protein>
<accession>A0A7J6I838</accession>
<keyword evidence="4" id="KW-1185">Reference proteome</keyword>
<evidence type="ECO:0000259" key="2">
    <source>
        <dbReference type="PROSITE" id="PS50076"/>
    </source>
</evidence>
<dbReference type="Pfam" id="PF00226">
    <property type="entry name" value="DnaJ"/>
    <property type="match status" value="1"/>
</dbReference>
<sequence length="298" mass="34204">MAMPRWRNVLLLKNSLISSSSPSSTIIYRALFHSTPVSCEKWKNKWNSHDVEGEQQPSKNYIRYATRQKRADAKKALKDLLNKSGASKFSFQKHKPKYSAKHSYKAQQKKTKGKYRGEGFHENFNEHETVFRATFGNRWYTWSFNLRNESFFRDSASEFEWQERSNWNCRTKTFGGSSDSESDEESFTVGSSSDRTVLGLPLTGPLKLEDVKKAFRLSALKWHPDKHQGPSQAMAEEKFKHCAEAYKSLCKSYALVPPFGKNPLVKATTSLMGTCLEGRSRSFAQTSVENPPKYHDSR</sequence>
<comment type="caution">
    <text evidence="3">The sequence shown here is derived from an EMBL/GenBank/DDBJ whole genome shotgun (WGS) entry which is preliminary data.</text>
</comment>
<reference evidence="3 4" key="1">
    <citation type="journal article" date="2020" name="bioRxiv">
        <title>Sequence and annotation of 42 cannabis genomes reveals extensive copy number variation in cannabinoid synthesis and pathogen resistance genes.</title>
        <authorList>
            <person name="Mckernan K.J."/>
            <person name="Helbert Y."/>
            <person name="Kane L.T."/>
            <person name="Ebling H."/>
            <person name="Zhang L."/>
            <person name="Liu B."/>
            <person name="Eaton Z."/>
            <person name="Mclaughlin S."/>
            <person name="Kingan S."/>
            <person name="Baybayan P."/>
            <person name="Concepcion G."/>
            <person name="Jordan M."/>
            <person name="Riva A."/>
            <person name="Barbazuk W."/>
            <person name="Harkins T."/>
        </authorList>
    </citation>
    <scope>NUCLEOTIDE SEQUENCE [LARGE SCALE GENOMIC DNA]</scope>
    <source>
        <strain evidence="4">cv. Jamaican Lion 4</strain>
        <tissue evidence="3">Leaf</tissue>
    </source>
</reference>
<dbReference type="Proteomes" id="UP000583929">
    <property type="component" value="Unassembled WGS sequence"/>
</dbReference>
<dbReference type="Gene3D" id="1.10.287.110">
    <property type="entry name" value="DnaJ domain"/>
    <property type="match status" value="1"/>
</dbReference>
<dbReference type="PROSITE" id="PS50076">
    <property type="entry name" value="DNAJ_2"/>
    <property type="match status" value="1"/>
</dbReference>
<evidence type="ECO:0000313" key="3">
    <source>
        <dbReference type="EMBL" id="KAF4403764.1"/>
    </source>
</evidence>
<organism evidence="3 4">
    <name type="scientific">Cannabis sativa</name>
    <name type="common">Hemp</name>
    <name type="synonym">Marijuana</name>
    <dbReference type="NCBI Taxonomy" id="3483"/>
    <lineage>
        <taxon>Eukaryota</taxon>
        <taxon>Viridiplantae</taxon>
        <taxon>Streptophyta</taxon>
        <taxon>Embryophyta</taxon>
        <taxon>Tracheophyta</taxon>
        <taxon>Spermatophyta</taxon>
        <taxon>Magnoliopsida</taxon>
        <taxon>eudicotyledons</taxon>
        <taxon>Gunneridae</taxon>
        <taxon>Pentapetalae</taxon>
        <taxon>rosids</taxon>
        <taxon>fabids</taxon>
        <taxon>Rosales</taxon>
        <taxon>Cannabaceae</taxon>
        <taxon>Cannabis</taxon>
    </lineage>
</organism>
<feature type="region of interest" description="Disordered" evidence="1">
    <location>
        <begin position="174"/>
        <end position="193"/>
    </location>
</feature>
<dbReference type="SUPFAM" id="SSF46565">
    <property type="entry name" value="Chaperone J-domain"/>
    <property type="match status" value="1"/>
</dbReference>
<gene>
    <name evidence="3" type="ORF">G4B88_002617</name>
</gene>
<evidence type="ECO:0000256" key="1">
    <source>
        <dbReference type="SAM" id="MobiDB-lite"/>
    </source>
</evidence>
<dbReference type="CDD" id="cd06257">
    <property type="entry name" value="DnaJ"/>
    <property type="match status" value="1"/>
</dbReference>
<proteinExistence type="predicted"/>
<dbReference type="AlphaFoldDB" id="A0A7J6I838"/>
<dbReference type="PANTHER" id="PTHR45376:SF5">
    <property type="entry name" value="CHAPERONE DNAJ-DOMAIN SUPERFAMILY PROTEIN"/>
    <property type="match status" value="1"/>
</dbReference>
<dbReference type="EMBL" id="JAATIQ010000003">
    <property type="protein sequence ID" value="KAF4403764.1"/>
    <property type="molecule type" value="Genomic_DNA"/>
</dbReference>
<dbReference type="InterPro" id="IPR001623">
    <property type="entry name" value="DnaJ_domain"/>
</dbReference>
<name>A0A7J6I838_CANSA</name>
<evidence type="ECO:0000313" key="4">
    <source>
        <dbReference type="Proteomes" id="UP000583929"/>
    </source>
</evidence>
<dbReference type="InterPro" id="IPR036869">
    <property type="entry name" value="J_dom_sf"/>
</dbReference>
<feature type="domain" description="J" evidence="2">
    <location>
        <begin position="193"/>
        <end position="260"/>
    </location>
</feature>
<dbReference type="SMART" id="SM00271">
    <property type="entry name" value="DnaJ"/>
    <property type="match status" value="1"/>
</dbReference>